<dbReference type="Pfam" id="PF20152">
    <property type="entry name" value="DUF6534"/>
    <property type="match status" value="1"/>
</dbReference>
<dbReference type="KEGG" id="gtr:GLOTRDRAFT_107837"/>
<dbReference type="OrthoDB" id="2536347at2759"/>
<gene>
    <name evidence="3" type="ORF">GLOTRDRAFT_107837</name>
</gene>
<dbReference type="Proteomes" id="UP000030669">
    <property type="component" value="Unassembled WGS sequence"/>
</dbReference>
<dbReference type="RefSeq" id="XP_007869507.1">
    <property type="nucleotide sequence ID" value="XM_007871316.1"/>
</dbReference>
<feature type="transmembrane region" description="Helical" evidence="1">
    <location>
        <begin position="200"/>
        <end position="222"/>
    </location>
</feature>
<evidence type="ECO:0000313" key="4">
    <source>
        <dbReference type="Proteomes" id="UP000030669"/>
    </source>
</evidence>
<dbReference type="EMBL" id="KB469308">
    <property type="protein sequence ID" value="EPQ52355.1"/>
    <property type="molecule type" value="Genomic_DNA"/>
</dbReference>
<evidence type="ECO:0000259" key="2">
    <source>
        <dbReference type="Pfam" id="PF20152"/>
    </source>
</evidence>
<dbReference type="GeneID" id="19298865"/>
<dbReference type="PANTHER" id="PTHR40465:SF1">
    <property type="entry name" value="DUF6534 DOMAIN-CONTAINING PROTEIN"/>
    <property type="match status" value="1"/>
</dbReference>
<keyword evidence="1" id="KW-1133">Transmembrane helix</keyword>
<feature type="transmembrane region" description="Helical" evidence="1">
    <location>
        <begin position="13"/>
        <end position="34"/>
    </location>
</feature>
<feature type="transmembrane region" description="Helical" evidence="1">
    <location>
        <begin position="46"/>
        <end position="67"/>
    </location>
</feature>
<evidence type="ECO:0000313" key="3">
    <source>
        <dbReference type="EMBL" id="EPQ52355.1"/>
    </source>
</evidence>
<proteinExistence type="predicted"/>
<protein>
    <recommendedName>
        <fullName evidence="2">DUF6534 domain-containing protein</fullName>
    </recommendedName>
</protein>
<dbReference type="eggNOG" id="ENOG502RCUK">
    <property type="taxonomic scope" value="Eukaryota"/>
</dbReference>
<feature type="transmembrane region" description="Helical" evidence="1">
    <location>
        <begin position="87"/>
        <end position="105"/>
    </location>
</feature>
<feature type="transmembrane region" description="Helical" evidence="1">
    <location>
        <begin position="154"/>
        <end position="179"/>
    </location>
</feature>
<keyword evidence="4" id="KW-1185">Reference proteome</keyword>
<keyword evidence="1" id="KW-0812">Transmembrane</keyword>
<reference evidence="3 4" key="1">
    <citation type="journal article" date="2012" name="Science">
        <title>The Paleozoic origin of enzymatic lignin decomposition reconstructed from 31 fungal genomes.</title>
        <authorList>
            <person name="Floudas D."/>
            <person name="Binder M."/>
            <person name="Riley R."/>
            <person name="Barry K."/>
            <person name="Blanchette R.A."/>
            <person name="Henrissat B."/>
            <person name="Martinez A.T."/>
            <person name="Otillar R."/>
            <person name="Spatafora J.W."/>
            <person name="Yadav J.S."/>
            <person name="Aerts A."/>
            <person name="Benoit I."/>
            <person name="Boyd A."/>
            <person name="Carlson A."/>
            <person name="Copeland A."/>
            <person name="Coutinho P.M."/>
            <person name="de Vries R.P."/>
            <person name="Ferreira P."/>
            <person name="Findley K."/>
            <person name="Foster B."/>
            <person name="Gaskell J."/>
            <person name="Glotzer D."/>
            <person name="Gorecki P."/>
            <person name="Heitman J."/>
            <person name="Hesse C."/>
            <person name="Hori C."/>
            <person name="Igarashi K."/>
            <person name="Jurgens J.A."/>
            <person name="Kallen N."/>
            <person name="Kersten P."/>
            <person name="Kohler A."/>
            <person name="Kuees U."/>
            <person name="Kumar T.K.A."/>
            <person name="Kuo A."/>
            <person name="LaButti K."/>
            <person name="Larrondo L.F."/>
            <person name="Lindquist E."/>
            <person name="Ling A."/>
            <person name="Lombard V."/>
            <person name="Lucas S."/>
            <person name="Lundell T."/>
            <person name="Martin R."/>
            <person name="McLaughlin D.J."/>
            <person name="Morgenstern I."/>
            <person name="Morin E."/>
            <person name="Murat C."/>
            <person name="Nagy L.G."/>
            <person name="Nolan M."/>
            <person name="Ohm R.A."/>
            <person name="Patyshakuliyeva A."/>
            <person name="Rokas A."/>
            <person name="Ruiz-Duenas F.J."/>
            <person name="Sabat G."/>
            <person name="Salamov A."/>
            <person name="Samejima M."/>
            <person name="Schmutz J."/>
            <person name="Slot J.C."/>
            <person name="St John F."/>
            <person name="Stenlid J."/>
            <person name="Sun H."/>
            <person name="Sun S."/>
            <person name="Syed K."/>
            <person name="Tsang A."/>
            <person name="Wiebenga A."/>
            <person name="Young D."/>
            <person name="Pisabarro A."/>
            <person name="Eastwood D.C."/>
            <person name="Martin F."/>
            <person name="Cullen D."/>
            <person name="Grigoriev I.V."/>
            <person name="Hibbett D.S."/>
        </authorList>
    </citation>
    <scope>NUCLEOTIDE SEQUENCE [LARGE SCALE GENOMIC DNA]</scope>
    <source>
        <strain evidence="3 4">ATCC 11539</strain>
    </source>
</reference>
<dbReference type="OMA" id="ERDYEHQ"/>
<dbReference type="PANTHER" id="PTHR40465">
    <property type="entry name" value="CHROMOSOME 1, WHOLE GENOME SHOTGUN SEQUENCE"/>
    <property type="match status" value="1"/>
</dbReference>
<name>S7RDR0_GLOTA</name>
<evidence type="ECO:0000256" key="1">
    <source>
        <dbReference type="SAM" id="Phobius"/>
    </source>
</evidence>
<sequence length="316" mass="34789">MAPLPGVPADIQLLGYLFAYLLQGMLMLQVFLYTLNYPNDRMSIKVTVWSVLTLETIATAFATNSAWDGLVKGWGDLDTLLHPSWSFSISPAICGFIAGAVQIFFSTRMSVFSKSRILPGLTSLIAITAFVMSLITTIKLFLMPDLTHLSEVTVVASIWLAGNAFCDLLIAVSMVILLRRASKQSSFKHTSSLLYRLMRLSIESGSTTALTSILHLILFLSVHNNGHFLLMYMTAKLYSNTLVANLNARRQIRSNHGTGWNEEASSSGAASRHNLSQMGRHTNTVPAVYISTTQQVDFDNGVTTTELQKISQTKDL</sequence>
<feature type="transmembrane region" description="Helical" evidence="1">
    <location>
        <begin position="117"/>
        <end position="142"/>
    </location>
</feature>
<dbReference type="HOGENOM" id="CLU_046025_2_1_1"/>
<feature type="domain" description="DUF6534" evidence="2">
    <location>
        <begin position="164"/>
        <end position="250"/>
    </location>
</feature>
<dbReference type="InterPro" id="IPR045339">
    <property type="entry name" value="DUF6534"/>
</dbReference>
<accession>S7RDR0</accession>
<dbReference type="AlphaFoldDB" id="S7RDR0"/>
<organism evidence="3 4">
    <name type="scientific">Gloeophyllum trabeum (strain ATCC 11539 / FP-39264 / Madison 617)</name>
    <name type="common">Brown rot fungus</name>
    <dbReference type="NCBI Taxonomy" id="670483"/>
    <lineage>
        <taxon>Eukaryota</taxon>
        <taxon>Fungi</taxon>
        <taxon>Dikarya</taxon>
        <taxon>Basidiomycota</taxon>
        <taxon>Agaricomycotina</taxon>
        <taxon>Agaricomycetes</taxon>
        <taxon>Gloeophyllales</taxon>
        <taxon>Gloeophyllaceae</taxon>
        <taxon>Gloeophyllum</taxon>
    </lineage>
</organism>
<keyword evidence="1" id="KW-0472">Membrane</keyword>